<dbReference type="EMBL" id="JAAOIV010000010">
    <property type="protein sequence ID" value="NHN56767.1"/>
    <property type="molecule type" value="Genomic_DNA"/>
</dbReference>
<dbReference type="PANTHER" id="PTHR37938">
    <property type="entry name" value="BLL0215 PROTEIN"/>
    <property type="match status" value="1"/>
</dbReference>
<feature type="transmembrane region" description="Helical" evidence="2">
    <location>
        <begin position="31"/>
        <end position="53"/>
    </location>
</feature>
<proteinExistence type="predicted"/>
<evidence type="ECO:0000313" key="5">
    <source>
        <dbReference type="Proteomes" id="UP000744769"/>
    </source>
</evidence>
<feature type="compositionally biased region" description="Basic and acidic residues" evidence="1">
    <location>
        <begin position="262"/>
        <end position="279"/>
    </location>
</feature>
<evidence type="ECO:0000259" key="3">
    <source>
        <dbReference type="Pfam" id="PF03703"/>
    </source>
</evidence>
<dbReference type="PANTHER" id="PTHR37938:SF1">
    <property type="entry name" value="BLL0215 PROTEIN"/>
    <property type="match status" value="1"/>
</dbReference>
<keyword evidence="5" id="KW-1185">Reference proteome</keyword>
<comment type="caution">
    <text evidence="4">The sequence shown here is derived from an EMBL/GenBank/DDBJ whole genome shotgun (WGS) entry which is preliminary data.</text>
</comment>
<feature type="region of interest" description="Disordered" evidence="1">
    <location>
        <begin position="169"/>
        <end position="279"/>
    </location>
</feature>
<keyword evidence="2" id="KW-0472">Membrane</keyword>
<gene>
    <name evidence="4" type="ORF">G9U51_13375</name>
</gene>
<evidence type="ECO:0000313" key="4">
    <source>
        <dbReference type="EMBL" id="NHN56767.1"/>
    </source>
</evidence>
<reference evidence="4" key="1">
    <citation type="submission" date="2020-03" db="EMBL/GenBank/DDBJ databases">
        <title>Draft sequencing of Calidifontibacter sp. DB0510.</title>
        <authorList>
            <person name="Kim D.-U."/>
        </authorList>
    </citation>
    <scope>NUCLEOTIDE SEQUENCE</scope>
    <source>
        <strain evidence="4">DB0510</strain>
    </source>
</reference>
<feature type="transmembrane region" description="Helical" evidence="2">
    <location>
        <begin position="65"/>
        <end position="84"/>
    </location>
</feature>
<feature type="domain" description="YdbS-like PH" evidence="3">
    <location>
        <begin position="84"/>
        <end position="157"/>
    </location>
</feature>
<dbReference type="Proteomes" id="UP000744769">
    <property type="component" value="Unassembled WGS sequence"/>
</dbReference>
<protein>
    <submittedName>
        <fullName evidence="4">PH domain-containing protein</fullName>
    </submittedName>
</protein>
<dbReference type="RefSeq" id="WP_166197430.1">
    <property type="nucleotide sequence ID" value="NZ_JAAOIV010000010.1"/>
</dbReference>
<name>A0A967B2F0_9MICO</name>
<organism evidence="4 5">
    <name type="scientific">Metallococcus carri</name>
    <dbReference type="NCBI Taxonomy" id="1656884"/>
    <lineage>
        <taxon>Bacteria</taxon>
        <taxon>Bacillati</taxon>
        <taxon>Actinomycetota</taxon>
        <taxon>Actinomycetes</taxon>
        <taxon>Micrococcales</taxon>
        <taxon>Dermacoccaceae</taxon>
        <taxon>Metallococcus</taxon>
    </lineage>
</organism>
<dbReference type="AlphaFoldDB" id="A0A967B2F0"/>
<keyword evidence="2" id="KW-1133">Transmembrane helix</keyword>
<dbReference type="Pfam" id="PF03703">
    <property type="entry name" value="bPH_2"/>
    <property type="match status" value="1"/>
</dbReference>
<evidence type="ECO:0000256" key="1">
    <source>
        <dbReference type="SAM" id="MobiDB-lite"/>
    </source>
</evidence>
<dbReference type="InterPro" id="IPR005182">
    <property type="entry name" value="YdbS-like_PH"/>
</dbReference>
<sequence length="279" mass="31398">MTDLIDRHGAEAFAPILVDDERLVLVLRQHWMRLLGTGFAWFVALVLTIWIGVVTPESLGFWSDLAWWVLFAMALYAVVVVLNWRHDWFVATDKRLMLRYGLVFRRTAMMPLGKVTDMSFDKPPVGRAFGFGSFVLESAGQDQALREITYIPHADAAYRRICEELFGSPDPRPHPVQMEAVGRAKGRRFTPEGATAPSDGRDDTDVPLMTLGSYLDRALPNSGGRMRRRVLRGPAPADPPPAADDADKEPEDGPFDSPWIVSHEDSSPPQQVRREREED</sequence>
<feature type="compositionally biased region" description="Acidic residues" evidence="1">
    <location>
        <begin position="244"/>
        <end position="254"/>
    </location>
</feature>
<evidence type="ECO:0000256" key="2">
    <source>
        <dbReference type="SAM" id="Phobius"/>
    </source>
</evidence>
<keyword evidence="2" id="KW-0812">Transmembrane</keyword>
<accession>A0A967B2F0</accession>